<comment type="caution">
    <text evidence="2">The sequence shown here is derived from an EMBL/GenBank/DDBJ whole genome shotgun (WGS) entry which is preliminary data.</text>
</comment>
<accession>A0A0G1KGU6</accession>
<sequence length="291" mass="32239">MLWLYLALLAYLINAVVFVIDKYLLAGHIPKYHAYAFGVSILSLVSVVLIPFGVSWHGLGYFLIALASGASFFVGLMFLYKSIKESDVSVAATQTGTFGAVFTYLLSVIILKDSLHLLNVFAFIFLISGIFLLGKSNRHVFLPAIAAGACFGLSFVLLKLSFNNGGFVNGMFWTRIGFVGSAFMSLLSGHVRREVLFAYQHAPNRSKFLFIFNKFLAGIGFTVLYFAIKLGNVSLVNALLGLQFMFTFLLVLVFGRRIPHIREKIDFRVLSAKLSGITFVIIGLLILFLQQ</sequence>
<feature type="transmembrane region" description="Helical" evidence="1">
    <location>
        <begin position="117"/>
        <end position="133"/>
    </location>
</feature>
<keyword evidence="1" id="KW-0812">Transmembrane</keyword>
<evidence type="ECO:0000313" key="2">
    <source>
        <dbReference type="EMBL" id="KKT82725.1"/>
    </source>
</evidence>
<proteinExistence type="predicted"/>
<feature type="transmembrane region" description="Helical" evidence="1">
    <location>
        <begin position="170"/>
        <end position="187"/>
    </location>
</feature>
<evidence type="ECO:0000256" key="1">
    <source>
        <dbReference type="SAM" id="Phobius"/>
    </source>
</evidence>
<dbReference type="InterPro" id="IPR037185">
    <property type="entry name" value="EmrE-like"/>
</dbReference>
<evidence type="ECO:0000313" key="3">
    <source>
        <dbReference type="Proteomes" id="UP000034032"/>
    </source>
</evidence>
<keyword evidence="1" id="KW-0472">Membrane</keyword>
<feature type="transmembrane region" description="Helical" evidence="1">
    <location>
        <begin position="208"/>
        <end position="228"/>
    </location>
</feature>
<feature type="transmembrane region" description="Helical" evidence="1">
    <location>
        <begin position="32"/>
        <end position="53"/>
    </location>
</feature>
<organism evidence="2 3">
    <name type="scientific">Candidatus Yanofskybacteria bacterium GW2011_GWA2_44_9</name>
    <dbReference type="NCBI Taxonomy" id="1619025"/>
    <lineage>
        <taxon>Bacteria</taxon>
        <taxon>Candidatus Yanofskyibacteriota</taxon>
    </lineage>
</organism>
<feature type="transmembrane region" description="Helical" evidence="1">
    <location>
        <begin position="59"/>
        <end position="79"/>
    </location>
</feature>
<feature type="transmembrane region" description="Helical" evidence="1">
    <location>
        <begin position="140"/>
        <end position="158"/>
    </location>
</feature>
<feature type="transmembrane region" description="Helical" evidence="1">
    <location>
        <begin position="234"/>
        <end position="255"/>
    </location>
</feature>
<dbReference type="EMBL" id="LCJR01000002">
    <property type="protein sequence ID" value="KKT82725.1"/>
    <property type="molecule type" value="Genomic_DNA"/>
</dbReference>
<gene>
    <name evidence="2" type="ORF">UW79_C0002G0042</name>
</gene>
<protein>
    <submittedName>
        <fullName evidence="2">Uncharacterized protein</fullName>
    </submittedName>
</protein>
<feature type="transmembrane region" description="Helical" evidence="1">
    <location>
        <begin position="267"/>
        <end position="289"/>
    </location>
</feature>
<dbReference type="Proteomes" id="UP000034032">
    <property type="component" value="Unassembled WGS sequence"/>
</dbReference>
<keyword evidence="1" id="KW-1133">Transmembrane helix</keyword>
<reference evidence="2 3" key="1">
    <citation type="journal article" date="2015" name="Nature">
        <title>rRNA introns, odd ribosomes, and small enigmatic genomes across a large radiation of phyla.</title>
        <authorList>
            <person name="Brown C.T."/>
            <person name="Hug L.A."/>
            <person name="Thomas B.C."/>
            <person name="Sharon I."/>
            <person name="Castelle C.J."/>
            <person name="Singh A."/>
            <person name="Wilkins M.J."/>
            <person name="Williams K.H."/>
            <person name="Banfield J.F."/>
        </authorList>
    </citation>
    <scope>NUCLEOTIDE SEQUENCE [LARGE SCALE GENOMIC DNA]</scope>
</reference>
<dbReference type="SUPFAM" id="SSF103481">
    <property type="entry name" value="Multidrug resistance efflux transporter EmrE"/>
    <property type="match status" value="1"/>
</dbReference>
<name>A0A0G1KGU6_9BACT</name>
<feature type="transmembrane region" description="Helical" evidence="1">
    <location>
        <begin position="91"/>
        <end position="111"/>
    </location>
</feature>
<dbReference type="Gene3D" id="1.10.3730.20">
    <property type="match status" value="1"/>
</dbReference>
<feature type="transmembrane region" description="Helical" evidence="1">
    <location>
        <begin position="6"/>
        <end position="25"/>
    </location>
</feature>
<dbReference type="AlphaFoldDB" id="A0A0G1KGU6"/>